<dbReference type="PANTHER" id="PTHR43384:SF14">
    <property type="entry name" value="ESX-1 SECRETION-ASSOCIATED PROTEIN ESPI"/>
    <property type="match status" value="1"/>
</dbReference>
<dbReference type="EMBL" id="QFOZ01000004">
    <property type="protein sequence ID" value="PZP89091.1"/>
    <property type="molecule type" value="Genomic_DNA"/>
</dbReference>
<dbReference type="GO" id="GO:0005829">
    <property type="term" value="C:cytosol"/>
    <property type="evidence" value="ECO:0007669"/>
    <property type="project" value="TreeGrafter"/>
</dbReference>
<proteinExistence type="predicted"/>
<feature type="domain" description="AAA" evidence="1">
    <location>
        <begin position="61"/>
        <end position="218"/>
    </location>
</feature>
<reference evidence="2 3" key="1">
    <citation type="submission" date="2017-08" db="EMBL/GenBank/DDBJ databases">
        <title>Infants hospitalized years apart are colonized by the same room-sourced microbial strains.</title>
        <authorList>
            <person name="Brooks B."/>
            <person name="Olm M.R."/>
            <person name="Firek B.A."/>
            <person name="Baker R."/>
            <person name="Thomas B.C."/>
            <person name="Morowitz M.J."/>
            <person name="Banfield J.F."/>
        </authorList>
    </citation>
    <scope>NUCLEOTIDE SEQUENCE [LARGE SCALE GENOMIC DNA]</scope>
    <source>
        <strain evidence="2">S2_006_000_R1_57</strain>
    </source>
</reference>
<evidence type="ECO:0000313" key="2">
    <source>
        <dbReference type="EMBL" id="PZP89091.1"/>
    </source>
</evidence>
<dbReference type="GO" id="GO:0009898">
    <property type="term" value="C:cytoplasmic side of plasma membrane"/>
    <property type="evidence" value="ECO:0007669"/>
    <property type="project" value="TreeGrafter"/>
</dbReference>
<sequence length="318" mass="34674">MSAIDTVQNVPTAKAVPQSGWRKFIYKASRGTINPGLSTEEKEVEALKERVRQNVRGDYRIACLSLKGGVGKTTTTVGLGSTFASLRGDRIIAIDANPDLGTLAQRVPQQTNSTVRDLLEDPSIHRYSDVRAHTSQALSRLEVLASESDPAISEAFSEKDYRRTIDILQSFYNIILTDCGTGLMHDAMHGVLDLADSLVLVSSPAIDGARSAWSTLNWLDAHGYQHLVKRTVVAICSSRAGSASIDMDQLQATFNQRCAAVHLIPFDEHLAEGSEVDMDKMGKATRRAFIELAASVADGFSQTLVPTSVKRPEKHHVE</sequence>
<dbReference type="AlphaFoldDB" id="A0A2W5IAF1"/>
<dbReference type="GO" id="GO:0016887">
    <property type="term" value="F:ATP hydrolysis activity"/>
    <property type="evidence" value="ECO:0007669"/>
    <property type="project" value="TreeGrafter"/>
</dbReference>
<gene>
    <name evidence="2" type="ORF">DI579_04145</name>
</gene>
<evidence type="ECO:0000259" key="1">
    <source>
        <dbReference type="Pfam" id="PF13614"/>
    </source>
</evidence>
<dbReference type="GO" id="GO:0005524">
    <property type="term" value="F:ATP binding"/>
    <property type="evidence" value="ECO:0007669"/>
    <property type="project" value="TreeGrafter"/>
</dbReference>
<protein>
    <submittedName>
        <fullName evidence="2">MinD/ParA family protein</fullName>
    </submittedName>
</protein>
<dbReference type="Proteomes" id="UP000248606">
    <property type="component" value="Unassembled WGS sequence"/>
</dbReference>
<dbReference type="PANTHER" id="PTHR43384">
    <property type="entry name" value="SEPTUM SITE-DETERMINING PROTEIN MIND HOMOLOG, CHLOROPLASTIC-RELATED"/>
    <property type="match status" value="1"/>
</dbReference>
<dbReference type="Gene3D" id="3.40.50.300">
    <property type="entry name" value="P-loop containing nucleotide triphosphate hydrolases"/>
    <property type="match status" value="1"/>
</dbReference>
<dbReference type="InterPro" id="IPR025669">
    <property type="entry name" value="AAA_dom"/>
</dbReference>
<dbReference type="SUPFAM" id="SSF52540">
    <property type="entry name" value="P-loop containing nucleoside triphosphate hydrolases"/>
    <property type="match status" value="1"/>
</dbReference>
<evidence type="ECO:0000313" key="3">
    <source>
        <dbReference type="Proteomes" id="UP000248606"/>
    </source>
</evidence>
<dbReference type="InterPro" id="IPR027417">
    <property type="entry name" value="P-loop_NTPase"/>
</dbReference>
<accession>A0A2W5IAF1</accession>
<comment type="caution">
    <text evidence="2">The sequence shown here is derived from an EMBL/GenBank/DDBJ whole genome shotgun (WGS) entry which is preliminary data.</text>
</comment>
<dbReference type="Pfam" id="PF13614">
    <property type="entry name" value="AAA_31"/>
    <property type="match status" value="1"/>
</dbReference>
<dbReference type="InterPro" id="IPR050625">
    <property type="entry name" value="ParA/MinD_ATPase"/>
</dbReference>
<name>A0A2W5IAF1_9ACTN</name>
<organism evidence="2 3">
    <name type="scientific">Lawsonella clevelandensis</name>
    <dbReference type="NCBI Taxonomy" id="1528099"/>
    <lineage>
        <taxon>Bacteria</taxon>
        <taxon>Bacillati</taxon>
        <taxon>Actinomycetota</taxon>
        <taxon>Actinomycetes</taxon>
        <taxon>Mycobacteriales</taxon>
        <taxon>Lawsonellaceae</taxon>
        <taxon>Lawsonella</taxon>
    </lineage>
</organism>
<dbReference type="GO" id="GO:0051782">
    <property type="term" value="P:negative regulation of cell division"/>
    <property type="evidence" value="ECO:0007669"/>
    <property type="project" value="TreeGrafter"/>
</dbReference>